<protein>
    <submittedName>
        <fullName evidence="1">Uncharacterized protein</fullName>
    </submittedName>
</protein>
<reference evidence="1" key="1">
    <citation type="journal article" date="2023" name="Plant J.">
        <title>The genome of the king protea, Protea cynaroides.</title>
        <authorList>
            <person name="Chang J."/>
            <person name="Duong T.A."/>
            <person name="Schoeman C."/>
            <person name="Ma X."/>
            <person name="Roodt D."/>
            <person name="Barker N."/>
            <person name="Li Z."/>
            <person name="Van de Peer Y."/>
            <person name="Mizrachi E."/>
        </authorList>
    </citation>
    <scope>NUCLEOTIDE SEQUENCE</scope>
    <source>
        <tissue evidence="1">Young leaves</tissue>
    </source>
</reference>
<comment type="caution">
    <text evidence="1">The sequence shown here is derived from an EMBL/GenBank/DDBJ whole genome shotgun (WGS) entry which is preliminary data.</text>
</comment>
<proteinExistence type="predicted"/>
<dbReference type="Proteomes" id="UP001141806">
    <property type="component" value="Unassembled WGS sequence"/>
</dbReference>
<evidence type="ECO:0000313" key="2">
    <source>
        <dbReference type="Proteomes" id="UP001141806"/>
    </source>
</evidence>
<dbReference type="OrthoDB" id="1892100at2759"/>
<evidence type="ECO:0000313" key="1">
    <source>
        <dbReference type="EMBL" id="KAJ4958326.1"/>
    </source>
</evidence>
<gene>
    <name evidence="1" type="ORF">NE237_025437</name>
</gene>
<dbReference type="EMBL" id="JAMYWD010000010">
    <property type="protein sequence ID" value="KAJ4958326.1"/>
    <property type="molecule type" value="Genomic_DNA"/>
</dbReference>
<organism evidence="1 2">
    <name type="scientific">Protea cynaroides</name>
    <dbReference type="NCBI Taxonomy" id="273540"/>
    <lineage>
        <taxon>Eukaryota</taxon>
        <taxon>Viridiplantae</taxon>
        <taxon>Streptophyta</taxon>
        <taxon>Embryophyta</taxon>
        <taxon>Tracheophyta</taxon>
        <taxon>Spermatophyta</taxon>
        <taxon>Magnoliopsida</taxon>
        <taxon>Proteales</taxon>
        <taxon>Proteaceae</taxon>
        <taxon>Protea</taxon>
    </lineage>
</organism>
<dbReference type="PANTHER" id="PTHR37210">
    <property type="entry name" value="EXPRESSED PROTEIN"/>
    <property type="match status" value="1"/>
</dbReference>
<sequence>MAILINCCLNISPPPLLPPLSFSTLKSNGISRKEMEERRSWRNQVLVGAACMIIGSSPLMMKNDSCAYAEELKFIAKEERWSEKRICPPWMMNSLETIVPENLPRPSAHRKFEAITLSSTAPLSSQTTVKAIKSNCFSL</sequence>
<dbReference type="InterPro" id="IPR053350">
    <property type="entry name" value="CV_Inducer"/>
</dbReference>
<keyword evidence="2" id="KW-1185">Reference proteome</keyword>
<dbReference type="PANTHER" id="PTHR37210:SF2">
    <property type="entry name" value="PROTEIN CHLOROPLAST VESICULATION"/>
    <property type="match status" value="1"/>
</dbReference>
<accession>A0A9Q0H1W3</accession>
<dbReference type="AlphaFoldDB" id="A0A9Q0H1W3"/>
<name>A0A9Q0H1W3_9MAGN</name>